<evidence type="ECO:0000256" key="3">
    <source>
        <dbReference type="ARBA" id="ARBA00023242"/>
    </source>
</evidence>
<feature type="compositionally biased region" description="Low complexity" evidence="4">
    <location>
        <begin position="193"/>
        <end position="214"/>
    </location>
</feature>
<dbReference type="EMBL" id="BGPR01001379">
    <property type="protein sequence ID" value="GBM52458.1"/>
    <property type="molecule type" value="Genomic_DNA"/>
</dbReference>
<name>A0A4Y2GIT9_ARAVE</name>
<feature type="region of interest" description="Disordered" evidence="4">
    <location>
        <begin position="514"/>
        <end position="705"/>
    </location>
</feature>
<dbReference type="Pfam" id="PF01388">
    <property type="entry name" value="ARID"/>
    <property type="match status" value="1"/>
</dbReference>
<feature type="compositionally biased region" description="Basic residues" evidence="4">
    <location>
        <begin position="321"/>
        <end position="330"/>
    </location>
</feature>
<evidence type="ECO:0000313" key="7">
    <source>
        <dbReference type="Proteomes" id="UP000499080"/>
    </source>
</evidence>
<feature type="compositionally biased region" description="Polar residues" evidence="4">
    <location>
        <begin position="633"/>
        <end position="650"/>
    </location>
</feature>
<dbReference type="PROSITE" id="PS51011">
    <property type="entry name" value="ARID"/>
    <property type="match status" value="1"/>
</dbReference>
<feature type="compositionally biased region" description="Basic residues" evidence="4">
    <location>
        <begin position="601"/>
        <end position="610"/>
    </location>
</feature>
<accession>A0A4Y2GIT9</accession>
<keyword evidence="7" id="KW-1185">Reference proteome</keyword>
<feature type="region of interest" description="Disordered" evidence="4">
    <location>
        <begin position="772"/>
        <end position="874"/>
    </location>
</feature>
<keyword evidence="3" id="KW-0539">Nucleus</keyword>
<dbReference type="InterPro" id="IPR036431">
    <property type="entry name" value="ARID_dom_sf"/>
</dbReference>
<reference evidence="6 7" key="1">
    <citation type="journal article" date="2019" name="Sci. Rep.">
        <title>Orb-weaving spider Araneus ventricosus genome elucidates the spidroin gene catalogue.</title>
        <authorList>
            <person name="Kono N."/>
            <person name="Nakamura H."/>
            <person name="Ohtoshi R."/>
            <person name="Moran D.A.P."/>
            <person name="Shinohara A."/>
            <person name="Yoshida Y."/>
            <person name="Fujiwara M."/>
            <person name="Mori M."/>
            <person name="Tomita M."/>
            <person name="Arakawa K."/>
        </authorList>
    </citation>
    <scope>NUCLEOTIDE SEQUENCE [LARGE SCALE GENOMIC DNA]</scope>
</reference>
<feature type="compositionally biased region" description="Low complexity" evidence="4">
    <location>
        <begin position="521"/>
        <end position="531"/>
    </location>
</feature>
<feature type="region of interest" description="Disordered" evidence="4">
    <location>
        <begin position="459"/>
        <end position="498"/>
    </location>
</feature>
<feature type="domain" description="ARID" evidence="5">
    <location>
        <begin position="363"/>
        <end position="455"/>
    </location>
</feature>
<feature type="region of interest" description="Disordered" evidence="4">
    <location>
        <begin position="321"/>
        <end position="345"/>
    </location>
</feature>
<feature type="region of interest" description="Disordered" evidence="4">
    <location>
        <begin position="937"/>
        <end position="988"/>
    </location>
</feature>
<dbReference type="Gene3D" id="1.10.150.60">
    <property type="entry name" value="ARID DNA-binding domain"/>
    <property type="match status" value="1"/>
</dbReference>
<feature type="compositionally biased region" description="Basic and acidic residues" evidence="4">
    <location>
        <begin position="588"/>
        <end position="600"/>
    </location>
</feature>
<feature type="compositionally biased region" description="Polar residues" evidence="4">
    <location>
        <begin position="678"/>
        <end position="691"/>
    </location>
</feature>
<feature type="compositionally biased region" description="Basic residues" evidence="4">
    <location>
        <begin position="463"/>
        <end position="472"/>
    </location>
</feature>
<evidence type="ECO:0000256" key="4">
    <source>
        <dbReference type="SAM" id="MobiDB-lite"/>
    </source>
</evidence>
<dbReference type="InterPro" id="IPR051232">
    <property type="entry name" value="ARID/SWI1_ChromRemod"/>
</dbReference>
<gene>
    <name evidence="6" type="primary">ARID5B</name>
    <name evidence="6" type="ORF">AVEN_36313_1</name>
</gene>
<dbReference type="InterPro" id="IPR001606">
    <property type="entry name" value="ARID_dom"/>
</dbReference>
<dbReference type="FunFam" id="1.10.150.60:FF:000015">
    <property type="entry name" value="AT-rich interactive domain-containing protein 5B"/>
    <property type="match status" value="1"/>
</dbReference>
<dbReference type="PANTHER" id="PTHR13964:SF44">
    <property type="entry name" value="ARID DOMAIN-CONTAINING PROTEIN"/>
    <property type="match status" value="1"/>
</dbReference>
<keyword evidence="1" id="KW-0805">Transcription regulation</keyword>
<evidence type="ECO:0000313" key="6">
    <source>
        <dbReference type="EMBL" id="GBM52458.1"/>
    </source>
</evidence>
<feature type="compositionally biased region" description="Basic residues" evidence="4">
    <location>
        <begin position="962"/>
        <end position="975"/>
    </location>
</feature>
<proteinExistence type="predicted"/>
<feature type="region of interest" description="Disordered" evidence="4">
    <location>
        <begin position="186"/>
        <end position="241"/>
    </location>
</feature>
<dbReference type="Proteomes" id="UP000499080">
    <property type="component" value="Unassembled WGS sequence"/>
</dbReference>
<organism evidence="6 7">
    <name type="scientific">Araneus ventricosus</name>
    <name type="common">Orbweaver spider</name>
    <name type="synonym">Epeira ventricosa</name>
    <dbReference type="NCBI Taxonomy" id="182803"/>
    <lineage>
        <taxon>Eukaryota</taxon>
        <taxon>Metazoa</taxon>
        <taxon>Ecdysozoa</taxon>
        <taxon>Arthropoda</taxon>
        <taxon>Chelicerata</taxon>
        <taxon>Arachnida</taxon>
        <taxon>Araneae</taxon>
        <taxon>Araneomorphae</taxon>
        <taxon>Entelegynae</taxon>
        <taxon>Araneoidea</taxon>
        <taxon>Araneidae</taxon>
        <taxon>Araneus</taxon>
    </lineage>
</organism>
<comment type="caution">
    <text evidence="6">The sequence shown here is derived from an EMBL/GenBank/DDBJ whole genome shotgun (WGS) entry which is preliminary data.</text>
</comment>
<dbReference type="GO" id="GO:0000976">
    <property type="term" value="F:transcription cis-regulatory region binding"/>
    <property type="evidence" value="ECO:0007669"/>
    <property type="project" value="TreeGrafter"/>
</dbReference>
<dbReference type="PANTHER" id="PTHR13964">
    <property type="entry name" value="RBP-RELATED"/>
    <property type="match status" value="1"/>
</dbReference>
<sequence>MKQPVVQEGGWEKERVWVASVVRGNRRRLSRLLDFVVCTSILYCVTFALSQMRTSSQFVGPPCGQYGAHTFYRGFRYTKAGKSRDISLGDFFFVRMSADEDPCIGELQLLCSNRNNDLQLSALRLYFLPEQTPDGRLSHHGEDEVLVASDRVVLKLDDLVSWITDEVEWNHGIIAPCVKKTAIKKEETEEPQNDSNNNNTSSAPSENSENENSGAGEGEKKKTSDVKEENSKESYQDSDDEKGTRVLVLSYQSYFRYRTILKRLDGGDTSEWLQNSLALALGGIVPPSPKTRVLFCRDNFEHDELAHHELNCEYLAPTLKGKRKKRKTKNTRSISPESNSSEECKAVEVKNNQKTNGLKQPPIKNEQEFLQRLFKFMKKRNTPIHRVPHLGFKQIDLYVFYSFAQKLGGYDKITNKKLWKHVYDELGGNPGSTSAATCTRRHYERLLLPFERFMDGILYKPTQRGKKSTKKKQQQEQDEEEGPKEETANGTPAKSEQNHTINAEVEDAYAFTDSNHENSNSKDSNSNECNSVGDEQALTNEPPFSDEDSKTVWSIQKQPDSKDEASQDKDDSKPIKPLIIQKGQSETFAEKERKWDEIRRKNAAARKWVRQSRSGRGCKTPVPEIPPFKQEKQSSSAGETGTVENQTSPSAVKIKSENVDPIPDQPCVMSEDKLAQESKPSLSVPTANHNMTKFLPPGVSPEALNGKTKLENHAQKRRHILVKETPSHLPSDKKTPPSAVKVENDKYAKSWCGYPTNADPLLYQAYNSRVESYPPGYVKGHPPVSYNGGARSEPDTARDYPPQTGRQSVGSVSASSVVSVEASTGDEKPLVPQRRPSVIQHTEYAATSPSPSLSPKQVGSDISRNVSPKDSIQPVPFSSPKINLLPNQLSYSMTGKVAEWLTKGVHEVVACKTPSSVMEKNVELHDKVMMPSSCKMPGTIGTGKVPVNNVKSKQSSTTNSHKSPRSKYSSSHRHRNSDGTVNGSYASAPRNDIRINAAHQKMLHPAPSPYSVMPAPSNTSKYQPTVNQKTKTEIYPNGPYYNQPKRYKANNMVPIMMSPISPRPSLSPFVRQQTYCTPPLSDIPKTTTSAHNDYDSVVLDLSVKKKPTHSAPPPRTVAPPVNVSPVPEEGVCLDLSIKKKPSSVANDNGIENITPPLPLSPNPSSQPVSYMPSSLKPLPTLIALQDLANEEAARRGYTSSNSRIPPMTSSGTVPAAGPPLVMPPAMFPGAAHGKLPQAIVNTLPSVAYSKDMAKNLYIPGNTRHSQFPPYVIPPYFPSNWTAVVNASTANAKQTNNSQTSPLAYKGMVNHSVFPKDYPYNVKSQYHPVLCKDSGHYPSNDNK</sequence>
<keyword evidence="2" id="KW-0804">Transcription</keyword>
<dbReference type="SMART" id="SM01014">
    <property type="entry name" value="ARID"/>
    <property type="match status" value="1"/>
</dbReference>
<dbReference type="GO" id="GO:0006357">
    <property type="term" value="P:regulation of transcription by RNA polymerase II"/>
    <property type="evidence" value="ECO:0007669"/>
    <property type="project" value="TreeGrafter"/>
</dbReference>
<evidence type="ECO:0000256" key="2">
    <source>
        <dbReference type="ARBA" id="ARBA00023163"/>
    </source>
</evidence>
<dbReference type="SUPFAM" id="SSF46774">
    <property type="entry name" value="ARID-like"/>
    <property type="match status" value="1"/>
</dbReference>
<feature type="compositionally biased region" description="Basic and acidic residues" evidence="4">
    <location>
        <begin position="559"/>
        <end position="574"/>
    </location>
</feature>
<feature type="compositionally biased region" description="Basic and acidic residues" evidence="4">
    <location>
        <begin position="217"/>
        <end position="235"/>
    </location>
</feature>
<dbReference type="CDD" id="cd16869">
    <property type="entry name" value="ARID_ARID5"/>
    <property type="match status" value="1"/>
</dbReference>
<feature type="compositionally biased region" description="Polar residues" evidence="4">
    <location>
        <begin position="845"/>
        <end position="870"/>
    </location>
</feature>
<evidence type="ECO:0000259" key="5">
    <source>
        <dbReference type="PROSITE" id="PS51011"/>
    </source>
</evidence>
<dbReference type="OrthoDB" id="1938591at2759"/>
<feature type="compositionally biased region" description="Polar residues" evidence="4">
    <location>
        <begin position="488"/>
        <end position="498"/>
    </location>
</feature>
<feature type="compositionally biased region" description="Low complexity" evidence="4">
    <location>
        <begin position="808"/>
        <end position="823"/>
    </location>
</feature>
<dbReference type="GO" id="GO:0005634">
    <property type="term" value="C:nucleus"/>
    <property type="evidence" value="ECO:0007669"/>
    <property type="project" value="TreeGrafter"/>
</dbReference>
<dbReference type="SMART" id="SM00501">
    <property type="entry name" value="BRIGHT"/>
    <property type="match status" value="1"/>
</dbReference>
<evidence type="ECO:0000256" key="1">
    <source>
        <dbReference type="ARBA" id="ARBA00023015"/>
    </source>
</evidence>
<feature type="compositionally biased region" description="Polar residues" evidence="4">
    <location>
        <begin position="949"/>
        <end position="958"/>
    </location>
</feature>
<protein>
    <submittedName>
        <fullName evidence="6">AT-rich interactive domain-containing protein 5B</fullName>
    </submittedName>
</protein>